<dbReference type="PANTHER" id="PTHR36507">
    <property type="entry name" value="BLL1555 PROTEIN"/>
    <property type="match status" value="1"/>
</dbReference>
<gene>
    <name evidence="4" type="ORF">K8089_07925</name>
</gene>
<dbReference type="SUPFAM" id="SSF49503">
    <property type="entry name" value="Cupredoxins"/>
    <property type="match status" value="1"/>
</dbReference>
<dbReference type="GO" id="GO:0009055">
    <property type="term" value="F:electron transfer activity"/>
    <property type="evidence" value="ECO:0007669"/>
    <property type="project" value="InterPro"/>
</dbReference>
<dbReference type="GO" id="GO:0005507">
    <property type="term" value="F:copper ion binding"/>
    <property type="evidence" value="ECO:0007669"/>
    <property type="project" value="InterPro"/>
</dbReference>
<dbReference type="EMBL" id="JAIRBA010000012">
    <property type="protein sequence ID" value="MCG2418948.1"/>
    <property type="molecule type" value="Genomic_DNA"/>
</dbReference>
<evidence type="ECO:0000256" key="1">
    <source>
        <dbReference type="ARBA" id="ARBA00022723"/>
    </source>
</evidence>
<reference evidence="4" key="1">
    <citation type="submission" date="2021-09" db="EMBL/GenBank/DDBJ databases">
        <title>Genome of Aequorivita sp. strain F47161.</title>
        <authorList>
            <person name="Wang Y."/>
        </authorList>
    </citation>
    <scope>NUCLEOTIDE SEQUENCE</scope>
    <source>
        <strain evidence="4">F47161</strain>
    </source>
</reference>
<keyword evidence="1" id="KW-0479">Metal-binding</keyword>
<comment type="caution">
    <text evidence="4">The sequence shown here is derived from an EMBL/GenBank/DDBJ whole genome shotgun (WGS) entry which is preliminary data.</text>
</comment>
<dbReference type="InterPro" id="IPR008972">
    <property type="entry name" value="Cupredoxin"/>
</dbReference>
<keyword evidence="2" id="KW-0186">Copper</keyword>
<accession>A0A9X1QXK4</accession>
<sequence>MKTFQKSVAIFSTLSLVLIGVFVITSSFKSESVNTTKAVTHVVTIHQMKFDPQNIVVNKGDIVAWVNKDIVPHDVTEINKKWTSKPMNPGDKFSKVITEDFNYFCSLHVIMKGSVAVKSR</sequence>
<evidence type="ECO:0000256" key="2">
    <source>
        <dbReference type="ARBA" id="ARBA00023008"/>
    </source>
</evidence>
<dbReference type="InterPro" id="IPR000923">
    <property type="entry name" value="BlueCu_1"/>
</dbReference>
<evidence type="ECO:0000313" key="5">
    <source>
        <dbReference type="Proteomes" id="UP001139461"/>
    </source>
</evidence>
<name>A0A9X1QXK4_9FLAO</name>
<organism evidence="4 5">
    <name type="scientific">Aequorivita vitellina</name>
    <dbReference type="NCBI Taxonomy" id="2874475"/>
    <lineage>
        <taxon>Bacteria</taxon>
        <taxon>Pseudomonadati</taxon>
        <taxon>Bacteroidota</taxon>
        <taxon>Flavobacteriia</taxon>
        <taxon>Flavobacteriales</taxon>
        <taxon>Flavobacteriaceae</taxon>
        <taxon>Aequorivita</taxon>
    </lineage>
</organism>
<dbReference type="InterPro" id="IPR052721">
    <property type="entry name" value="ET_Amicyanin"/>
</dbReference>
<evidence type="ECO:0000313" key="4">
    <source>
        <dbReference type="EMBL" id="MCG2418948.1"/>
    </source>
</evidence>
<dbReference type="RefSeq" id="WP_237602738.1">
    <property type="nucleotide sequence ID" value="NZ_JAIRBA010000012.1"/>
</dbReference>
<feature type="domain" description="Blue (type 1) copper" evidence="3">
    <location>
        <begin position="40"/>
        <end position="118"/>
    </location>
</feature>
<protein>
    <submittedName>
        <fullName evidence="4">Plastocyanin</fullName>
    </submittedName>
</protein>
<dbReference type="AlphaFoldDB" id="A0A9X1QXK4"/>
<proteinExistence type="predicted"/>
<dbReference type="PANTHER" id="PTHR36507:SF1">
    <property type="entry name" value="BLL1555 PROTEIN"/>
    <property type="match status" value="1"/>
</dbReference>
<dbReference type="Gene3D" id="2.60.40.420">
    <property type="entry name" value="Cupredoxins - blue copper proteins"/>
    <property type="match status" value="1"/>
</dbReference>
<dbReference type="Pfam" id="PF00127">
    <property type="entry name" value="Copper-bind"/>
    <property type="match status" value="1"/>
</dbReference>
<keyword evidence="5" id="KW-1185">Reference proteome</keyword>
<evidence type="ECO:0000259" key="3">
    <source>
        <dbReference type="Pfam" id="PF00127"/>
    </source>
</evidence>
<dbReference type="Proteomes" id="UP001139461">
    <property type="component" value="Unassembled WGS sequence"/>
</dbReference>